<evidence type="ECO:0000256" key="3">
    <source>
        <dbReference type="ARBA" id="ARBA00022630"/>
    </source>
</evidence>
<dbReference type="Proteomes" id="UP000032300">
    <property type="component" value="Chromosome"/>
</dbReference>
<dbReference type="SUPFAM" id="SSF47203">
    <property type="entry name" value="Acyl-CoA dehydrogenase C-terminal domain-like"/>
    <property type="match status" value="1"/>
</dbReference>
<dbReference type="PROSITE" id="PS00072">
    <property type="entry name" value="ACYL_COA_DH_1"/>
    <property type="match status" value="1"/>
</dbReference>
<dbReference type="Pfam" id="PF02771">
    <property type="entry name" value="Acyl-CoA_dh_N"/>
    <property type="match status" value="1"/>
</dbReference>
<organism evidence="10 11">
    <name type="scientific">Sphingomonas hengshuiensis</name>
    <dbReference type="NCBI Taxonomy" id="1609977"/>
    <lineage>
        <taxon>Bacteria</taxon>
        <taxon>Pseudomonadati</taxon>
        <taxon>Pseudomonadota</taxon>
        <taxon>Alphaproteobacteria</taxon>
        <taxon>Sphingomonadales</taxon>
        <taxon>Sphingomonadaceae</taxon>
        <taxon>Sphingomonas</taxon>
    </lineage>
</organism>
<reference evidence="10 11" key="1">
    <citation type="journal article" date="2015" name="Int. J. Syst. Evol. Microbiol.">
        <title>Sphingomonas hengshuiensis sp. nov., isolated from lake wetland.</title>
        <authorList>
            <person name="Wei S."/>
            <person name="Wang T."/>
            <person name="Liu H."/>
            <person name="Zhang C."/>
            <person name="Guo J."/>
            <person name="Wang Q."/>
            <person name="Liang K."/>
            <person name="Zhang Z."/>
        </authorList>
    </citation>
    <scope>NUCLEOTIDE SEQUENCE [LARGE SCALE GENOMIC DNA]</scope>
    <source>
        <strain evidence="10 11">WHSC-8</strain>
    </source>
</reference>
<accession>A0A7U5CUY5</accession>
<dbReference type="InterPro" id="IPR009100">
    <property type="entry name" value="AcylCoA_DH/oxidase_NM_dom_sf"/>
</dbReference>
<dbReference type="InterPro" id="IPR009075">
    <property type="entry name" value="AcylCo_DH/oxidase_C"/>
</dbReference>
<comment type="similarity">
    <text evidence="2 6">Belongs to the acyl-CoA dehydrogenase family.</text>
</comment>
<dbReference type="PROSITE" id="PS00073">
    <property type="entry name" value="ACYL_COA_DH_2"/>
    <property type="match status" value="1"/>
</dbReference>
<name>A0A7U5CUY5_9SPHN</name>
<dbReference type="Gene3D" id="2.40.110.10">
    <property type="entry name" value="Butyryl-CoA Dehydrogenase, subunit A, domain 2"/>
    <property type="match status" value="1"/>
</dbReference>
<dbReference type="InterPro" id="IPR037069">
    <property type="entry name" value="AcylCoA_DH/ox_N_sf"/>
</dbReference>
<evidence type="ECO:0000259" key="9">
    <source>
        <dbReference type="Pfam" id="PF02771"/>
    </source>
</evidence>
<dbReference type="InterPro" id="IPR036250">
    <property type="entry name" value="AcylCo_DH-like_C"/>
</dbReference>
<keyword evidence="3 6" id="KW-0285">Flavoprotein</keyword>
<sequence length="368" mass="40260">MGDHAARFFEREAPPERIAGWREAGQVERAFWRQAGEAGLLGASIPVEYGGAGGDFRHDVVLVEAVGQCGVEGFALSLHNVIILPYVLAHGTEEQKARWLPKLCSGESVAAIAMSEPGAGSDLQSIRTTAIRDGNGYRINGAKTFISNGQIADFVIVVAKTDPAQGAKGVSLLVVETGEAEGFRRGKALDKVGLDAQDTSELFFDDVWVPADNLLGTSEGQGFRQLMAELPRERLVIAVGSVVTMHKALDVTTEYVKQRQAFGQRVFDFQNTQFKLAECKAKTEVARVYVEDCIARQIAGTLDLTSAAIAKYWVTDAEWQVVDECLQLHGGYGYINDYPIARMWRNARVQRIYGGSNEIMKMLIARSL</sequence>
<dbReference type="Gene3D" id="1.10.540.10">
    <property type="entry name" value="Acyl-CoA dehydrogenase/oxidase, N-terminal domain"/>
    <property type="match status" value="1"/>
</dbReference>
<dbReference type="InterPro" id="IPR006089">
    <property type="entry name" value="Acyl-CoA_DH_CS"/>
</dbReference>
<evidence type="ECO:0000256" key="5">
    <source>
        <dbReference type="ARBA" id="ARBA00023002"/>
    </source>
</evidence>
<evidence type="ECO:0000256" key="1">
    <source>
        <dbReference type="ARBA" id="ARBA00001974"/>
    </source>
</evidence>
<dbReference type="InterPro" id="IPR046373">
    <property type="entry name" value="Acyl-CoA_Oxase/DH_mid-dom_sf"/>
</dbReference>
<dbReference type="PANTHER" id="PTHR43884">
    <property type="entry name" value="ACYL-COA DEHYDROGENASE"/>
    <property type="match status" value="1"/>
</dbReference>
<dbReference type="PIRSF" id="PIRSF016578">
    <property type="entry name" value="HsaA"/>
    <property type="match status" value="1"/>
</dbReference>
<evidence type="ECO:0000259" key="7">
    <source>
        <dbReference type="Pfam" id="PF00441"/>
    </source>
</evidence>
<evidence type="ECO:0000313" key="10">
    <source>
        <dbReference type="EMBL" id="AJP74176.1"/>
    </source>
</evidence>
<evidence type="ECO:0000256" key="2">
    <source>
        <dbReference type="ARBA" id="ARBA00009347"/>
    </source>
</evidence>
<keyword evidence="5 6" id="KW-0560">Oxidoreductase</keyword>
<dbReference type="OrthoDB" id="9780544at2"/>
<dbReference type="GO" id="GO:0050660">
    <property type="term" value="F:flavin adenine dinucleotide binding"/>
    <property type="evidence" value="ECO:0007669"/>
    <property type="project" value="InterPro"/>
</dbReference>
<feature type="domain" description="Acyl-CoA dehydrogenase/oxidase C-terminal" evidence="7">
    <location>
        <begin position="220"/>
        <end position="368"/>
    </location>
</feature>
<dbReference type="KEGG" id="sphi:TS85_01095"/>
<evidence type="ECO:0000259" key="8">
    <source>
        <dbReference type="Pfam" id="PF02770"/>
    </source>
</evidence>
<gene>
    <name evidence="10" type="ORF">TS85_01095</name>
</gene>
<evidence type="ECO:0000256" key="6">
    <source>
        <dbReference type="RuleBase" id="RU362125"/>
    </source>
</evidence>
<dbReference type="Gene3D" id="1.20.140.10">
    <property type="entry name" value="Butyryl-CoA Dehydrogenase, subunit A, domain 3"/>
    <property type="match status" value="1"/>
</dbReference>
<evidence type="ECO:0000256" key="4">
    <source>
        <dbReference type="ARBA" id="ARBA00022827"/>
    </source>
</evidence>
<proteinExistence type="inferred from homology"/>
<dbReference type="FunFam" id="1.20.140.10:FF:000001">
    <property type="entry name" value="Acyl-CoA dehydrogenase"/>
    <property type="match status" value="1"/>
</dbReference>
<dbReference type="InterPro" id="IPR013786">
    <property type="entry name" value="AcylCoA_DH/ox_N"/>
</dbReference>
<dbReference type="Pfam" id="PF02770">
    <property type="entry name" value="Acyl-CoA_dh_M"/>
    <property type="match status" value="1"/>
</dbReference>
<dbReference type="SUPFAM" id="SSF56645">
    <property type="entry name" value="Acyl-CoA dehydrogenase NM domain-like"/>
    <property type="match status" value="1"/>
</dbReference>
<feature type="domain" description="Acyl-CoA dehydrogenase/oxidase N-terminal" evidence="9">
    <location>
        <begin position="3"/>
        <end position="107"/>
    </location>
</feature>
<comment type="cofactor">
    <cofactor evidence="1 6">
        <name>FAD</name>
        <dbReference type="ChEBI" id="CHEBI:57692"/>
    </cofactor>
</comment>
<reference evidence="10 11" key="2">
    <citation type="submission" date="2015-02" db="EMBL/GenBank/DDBJ databases">
        <title>The complete genome of Sphingomonas hengshuiensis sp. WHSC-8 isolated from soil of Hengshui Lake.</title>
        <authorList>
            <person name="Wei S."/>
            <person name="Guo J."/>
            <person name="Su C."/>
            <person name="Wu R."/>
            <person name="Zhang Z."/>
            <person name="Liang K."/>
            <person name="Li H."/>
            <person name="Wang T."/>
            <person name="Liu H."/>
            <person name="Zhang C."/>
            <person name="Li Z."/>
            <person name="Wang Q."/>
            <person name="Meng J."/>
        </authorList>
    </citation>
    <scope>NUCLEOTIDE SEQUENCE [LARGE SCALE GENOMIC DNA]</scope>
    <source>
        <strain evidence="10 11">WHSC-8</strain>
    </source>
</reference>
<protein>
    <submittedName>
        <fullName evidence="10">Acyl-CoA dehydrogenase</fullName>
    </submittedName>
</protein>
<evidence type="ECO:0000313" key="11">
    <source>
        <dbReference type="Proteomes" id="UP000032300"/>
    </source>
</evidence>
<keyword evidence="4 6" id="KW-0274">FAD</keyword>
<feature type="domain" description="Acyl-CoA oxidase/dehydrogenase middle" evidence="8">
    <location>
        <begin position="111"/>
        <end position="207"/>
    </location>
</feature>
<dbReference type="GO" id="GO:0003995">
    <property type="term" value="F:acyl-CoA dehydrogenase activity"/>
    <property type="evidence" value="ECO:0007669"/>
    <property type="project" value="InterPro"/>
</dbReference>
<dbReference type="FunFam" id="2.40.110.10:FF:000002">
    <property type="entry name" value="Acyl-CoA dehydrogenase fadE12"/>
    <property type="match status" value="1"/>
</dbReference>
<dbReference type="AlphaFoldDB" id="A0A7U5CUY5"/>
<keyword evidence="11" id="KW-1185">Reference proteome</keyword>
<dbReference type="EMBL" id="CP010836">
    <property type="protein sequence ID" value="AJP74176.1"/>
    <property type="molecule type" value="Genomic_DNA"/>
</dbReference>
<dbReference type="PANTHER" id="PTHR43884:SF12">
    <property type="entry name" value="ISOVALERYL-COA DEHYDROGENASE, MITOCHONDRIAL-RELATED"/>
    <property type="match status" value="1"/>
</dbReference>
<dbReference type="Pfam" id="PF00441">
    <property type="entry name" value="Acyl-CoA_dh_1"/>
    <property type="match status" value="1"/>
</dbReference>
<dbReference type="InterPro" id="IPR006091">
    <property type="entry name" value="Acyl-CoA_Oxase/DH_mid-dom"/>
</dbReference>